<gene>
    <name evidence="4" type="ORF">BofuT4_P085600.1</name>
</gene>
<dbReference type="GO" id="GO:0035097">
    <property type="term" value="C:histone methyltransferase complex"/>
    <property type="evidence" value="ECO:0007669"/>
    <property type="project" value="UniProtKB-ARBA"/>
</dbReference>
<evidence type="ECO:0000256" key="2">
    <source>
        <dbReference type="ARBA" id="ARBA00022737"/>
    </source>
</evidence>
<evidence type="ECO:0000256" key="3">
    <source>
        <dbReference type="PROSITE-ProRule" id="PRU00221"/>
    </source>
</evidence>
<dbReference type="Pfam" id="PF00400">
    <property type="entry name" value="WD40"/>
    <property type="match status" value="9"/>
</dbReference>
<name>G2YHL1_BOTF4</name>
<feature type="repeat" description="WD" evidence="3">
    <location>
        <begin position="372"/>
        <end position="413"/>
    </location>
</feature>
<evidence type="ECO:0000313" key="4">
    <source>
        <dbReference type="EMBL" id="CCD51198.1"/>
    </source>
</evidence>
<dbReference type="AlphaFoldDB" id="G2YHL1"/>
<dbReference type="SUPFAM" id="SSF50998">
    <property type="entry name" value="Quinoprotein alcohol dehydrogenase-like"/>
    <property type="match status" value="1"/>
</dbReference>
<feature type="repeat" description="WD" evidence="3">
    <location>
        <begin position="288"/>
        <end position="329"/>
    </location>
</feature>
<dbReference type="SMART" id="SM00320">
    <property type="entry name" value="WD40"/>
    <property type="match status" value="9"/>
</dbReference>
<dbReference type="PROSITE" id="PS50294">
    <property type="entry name" value="WD_REPEATS_REGION"/>
    <property type="match status" value="9"/>
</dbReference>
<dbReference type="InterPro" id="IPR019775">
    <property type="entry name" value="WD40_repeat_CS"/>
</dbReference>
<feature type="repeat" description="WD" evidence="3">
    <location>
        <begin position="498"/>
        <end position="539"/>
    </location>
</feature>
<keyword evidence="1 3" id="KW-0853">WD repeat</keyword>
<dbReference type="InParanoid" id="G2YHL1"/>
<dbReference type="CDD" id="cd00200">
    <property type="entry name" value="WD40"/>
    <property type="match status" value="1"/>
</dbReference>
<evidence type="ECO:0000313" key="5">
    <source>
        <dbReference type="Proteomes" id="UP000008177"/>
    </source>
</evidence>
<evidence type="ECO:0000256" key="1">
    <source>
        <dbReference type="ARBA" id="ARBA00022574"/>
    </source>
</evidence>
<protein>
    <submittedName>
        <fullName evidence="4">Similar to prolyl oligopeptidase</fullName>
    </submittedName>
</protein>
<feature type="repeat" description="WD" evidence="3">
    <location>
        <begin position="456"/>
        <end position="497"/>
    </location>
</feature>
<dbReference type="PRINTS" id="PR00320">
    <property type="entry name" value="GPROTEINBRPT"/>
</dbReference>
<dbReference type="InterPro" id="IPR050349">
    <property type="entry name" value="WD_LIS1/nudF_dynein_reg"/>
</dbReference>
<dbReference type="EMBL" id="FQ790336">
    <property type="protein sequence ID" value="CCD51198.1"/>
    <property type="molecule type" value="Genomic_DNA"/>
</dbReference>
<dbReference type="PROSITE" id="PS50082">
    <property type="entry name" value="WD_REPEATS_2"/>
    <property type="match status" value="9"/>
</dbReference>
<accession>G2YHL1</accession>
<dbReference type="HOGENOM" id="CLU_000288_6_16_1"/>
<feature type="repeat" description="WD" evidence="3">
    <location>
        <begin position="414"/>
        <end position="455"/>
    </location>
</feature>
<organism evidence="4 5">
    <name type="scientific">Botryotinia fuckeliana (strain T4)</name>
    <name type="common">Noble rot fungus</name>
    <name type="synonym">Botrytis cinerea</name>
    <dbReference type="NCBI Taxonomy" id="999810"/>
    <lineage>
        <taxon>Eukaryota</taxon>
        <taxon>Fungi</taxon>
        <taxon>Dikarya</taxon>
        <taxon>Ascomycota</taxon>
        <taxon>Pezizomycotina</taxon>
        <taxon>Leotiomycetes</taxon>
        <taxon>Helotiales</taxon>
        <taxon>Sclerotiniaceae</taxon>
        <taxon>Botrytis</taxon>
    </lineage>
</organism>
<dbReference type="PROSITE" id="PS00678">
    <property type="entry name" value="WD_REPEATS_1"/>
    <property type="match status" value="9"/>
</dbReference>
<dbReference type="Proteomes" id="UP000008177">
    <property type="component" value="Unplaced contigs"/>
</dbReference>
<dbReference type="InterPro" id="IPR015943">
    <property type="entry name" value="WD40/YVTN_repeat-like_dom_sf"/>
</dbReference>
<feature type="repeat" description="WD" evidence="3">
    <location>
        <begin position="624"/>
        <end position="665"/>
    </location>
</feature>
<feature type="repeat" description="WD" evidence="3">
    <location>
        <begin position="582"/>
        <end position="623"/>
    </location>
</feature>
<dbReference type="InterPro" id="IPR001680">
    <property type="entry name" value="WD40_rpt"/>
</dbReference>
<sequence length="772" mass="85106">MPRGLSELYSHIMEKIEAGLREDPKHCKNILVATHFAYRPLSLAELSELVDRSLEKTQGDVEKCGSFLTSAEGTVSLIHQSAKDYLKKRFETKIGDGADLQGHMDIYERSIIVMSKILKRDIYELGNYGIIPKDSRSPSINPLMSIRYFCIHWIDHLYDANDQSLDLRKELAEDSIAYEFMTNHFLHWLESLSLLGEISESVRSIRKILEKLQQDSSPKLFKFLKHAEKFVLSHGSIIEKAPLQIYGSALVFSPLISEVKNTQWKERLSFIDVVGGIKENWDAHQQTLEGHSGWVLAVVFSPDGKTIASASGDHTVRLWNATTGIHQKTLEGHSSGVTAIVFSPDGKTIVSASYDKTIQLWNATTGIHQYTLEGHSNWVTAVVFSPDSKTIASASSDETVRLWNATTGAHQKTLEGHGSGVTSVVFSPNSKIIASASSDKTVRLWNATTGAHQKTLEGHGSGVTSVVFSPDGKTIVSASYDKTVRLWNATTGAHQKTLEGHGSGVTSVVFSPDGKTIVSASYDKTVRLWNATTGAHQKTLEDHSNWVTAVVFSPDSKTIASASSDKTVRLWNTTTGAHQKTLEGHSNWVTAVAFSPDGKTIVSASYDKTVRLWNATTGAHQKTLEGHNQRVRAVVFSPDSKTIASASDDKTVRLWNATTGAHQYTLEVHSTIHSISFDKTGSYLDTEIGRILIKDLLISNSLPIQNLSQKPRYTGLGISPDQEWITRDSKNVLWLPPDYRPVCSVVSQYTLTIAIGCSRGEVLIFRFSADKV</sequence>
<keyword evidence="2" id="KW-0677">Repeat</keyword>
<dbReference type="PANTHER" id="PTHR44129">
    <property type="entry name" value="WD REPEAT-CONTAINING PROTEIN POP1"/>
    <property type="match status" value="1"/>
</dbReference>
<feature type="repeat" description="WD" evidence="3">
    <location>
        <begin position="330"/>
        <end position="371"/>
    </location>
</feature>
<dbReference type="FunFam" id="2.130.10.10:FF:000228">
    <property type="entry name" value="COMPASS-like H3K4 histone methylase component WDR5A"/>
    <property type="match status" value="1"/>
</dbReference>
<dbReference type="STRING" id="999810.G2YHL1"/>
<dbReference type="InterPro" id="IPR011047">
    <property type="entry name" value="Quinoprotein_ADH-like_sf"/>
</dbReference>
<feature type="repeat" description="WD" evidence="3">
    <location>
        <begin position="540"/>
        <end position="581"/>
    </location>
</feature>
<proteinExistence type="predicted"/>
<dbReference type="Gene3D" id="2.130.10.10">
    <property type="entry name" value="YVTN repeat-like/Quinoprotein amine dehydrogenase"/>
    <property type="match status" value="5"/>
</dbReference>
<dbReference type="InterPro" id="IPR020472">
    <property type="entry name" value="WD40_PAC1"/>
</dbReference>
<reference evidence="5" key="1">
    <citation type="journal article" date="2011" name="PLoS Genet.">
        <title>Genomic analysis of the necrotrophic fungal pathogens Sclerotinia sclerotiorum and Botrytis cinerea.</title>
        <authorList>
            <person name="Amselem J."/>
            <person name="Cuomo C.A."/>
            <person name="van Kan J.A."/>
            <person name="Viaud M."/>
            <person name="Benito E.P."/>
            <person name="Couloux A."/>
            <person name="Coutinho P.M."/>
            <person name="de Vries R.P."/>
            <person name="Dyer P.S."/>
            <person name="Fillinger S."/>
            <person name="Fournier E."/>
            <person name="Gout L."/>
            <person name="Hahn M."/>
            <person name="Kohn L."/>
            <person name="Lapalu N."/>
            <person name="Plummer K.M."/>
            <person name="Pradier J.M."/>
            <person name="Quevillon E."/>
            <person name="Sharon A."/>
            <person name="Simon A."/>
            <person name="ten Have A."/>
            <person name="Tudzynski B."/>
            <person name="Tudzynski P."/>
            <person name="Wincker P."/>
            <person name="Andrew M."/>
            <person name="Anthouard V."/>
            <person name="Beever R.E."/>
            <person name="Beffa R."/>
            <person name="Benoit I."/>
            <person name="Bouzid O."/>
            <person name="Brault B."/>
            <person name="Chen Z."/>
            <person name="Choquer M."/>
            <person name="Collemare J."/>
            <person name="Cotton P."/>
            <person name="Danchin E.G."/>
            <person name="Da Silva C."/>
            <person name="Gautier A."/>
            <person name="Giraud C."/>
            <person name="Giraud T."/>
            <person name="Gonzalez C."/>
            <person name="Grossetete S."/>
            <person name="Guldener U."/>
            <person name="Henrissat B."/>
            <person name="Howlett B.J."/>
            <person name="Kodira C."/>
            <person name="Kretschmer M."/>
            <person name="Lappartient A."/>
            <person name="Leroch M."/>
            <person name="Levis C."/>
            <person name="Mauceli E."/>
            <person name="Neuveglise C."/>
            <person name="Oeser B."/>
            <person name="Pearson M."/>
            <person name="Poulain J."/>
            <person name="Poussereau N."/>
            <person name="Quesneville H."/>
            <person name="Rascle C."/>
            <person name="Schumacher J."/>
            <person name="Segurens B."/>
            <person name="Sexton A."/>
            <person name="Silva E."/>
            <person name="Sirven C."/>
            <person name="Soanes D.M."/>
            <person name="Talbot N.J."/>
            <person name="Templeton M."/>
            <person name="Yandava C."/>
            <person name="Yarden O."/>
            <person name="Zeng Q."/>
            <person name="Rollins J.A."/>
            <person name="Lebrun M.H."/>
            <person name="Dickman M."/>
        </authorList>
    </citation>
    <scope>NUCLEOTIDE SEQUENCE [LARGE SCALE GENOMIC DNA]</scope>
    <source>
        <strain evidence="5">T4</strain>
    </source>
</reference>